<keyword evidence="1" id="KW-0863">Zinc-finger</keyword>
<dbReference type="InterPro" id="IPR013083">
    <property type="entry name" value="Znf_RING/FYVE/PHD"/>
</dbReference>
<reference evidence="4 5" key="1">
    <citation type="journal article" date="2021" name="Sci. Rep.">
        <title>The genome of the diatom Chaetoceros tenuissimus carries an ancient integrated fragment of an extant virus.</title>
        <authorList>
            <person name="Hongo Y."/>
            <person name="Kimura K."/>
            <person name="Takaki Y."/>
            <person name="Yoshida Y."/>
            <person name="Baba S."/>
            <person name="Kobayashi G."/>
            <person name="Nagasaki K."/>
            <person name="Hano T."/>
            <person name="Tomaru Y."/>
        </authorList>
    </citation>
    <scope>NUCLEOTIDE SEQUENCE [LARGE SCALE GENOMIC DNA]</scope>
    <source>
        <strain evidence="4 5">NIES-3715</strain>
    </source>
</reference>
<keyword evidence="5" id="KW-1185">Reference proteome</keyword>
<dbReference type="PROSITE" id="PS50089">
    <property type="entry name" value="ZF_RING_2"/>
    <property type="match status" value="1"/>
</dbReference>
<evidence type="ECO:0000259" key="3">
    <source>
        <dbReference type="PROSITE" id="PS50089"/>
    </source>
</evidence>
<proteinExistence type="predicted"/>
<evidence type="ECO:0000313" key="4">
    <source>
        <dbReference type="EMBL" id="GFH56199.1"/>
    </source>
</evidence>
<keyword evidence="1" id="KW-0479">Metal-binding</keyword>
<feature type="region of interest" description="Disordered" evidence="2">
    <location>
        <begin position="22"/>
        <end position="47"/>
    </location>
</feature>
<feature type="compositionally biased region" description="Basic and acidic residues" evidence="2">
    <location>
        <begin position="26"/>
        <end position="40"/>
    </location>
</feature>
<dbReference type="Proteomes" id="UP001054902">
    <property type="component" value="Unassembled WGS sequence"/>
</dbReference>
<evidence type="ECO:0000313" key="5">
    <source>
        <dbReference type="Proteomes" id="UP001054902"/>
    </source>
</evidence>
<sequence>MGNCICEISERESTKDAFIVVTNENTRGDQEESHTQKEEEGKQEEDSLIIATTDPEQKEKPNIASIECCICAEDMPDDHACIIKPGSCSHKFHVQCYQKLVDYNRRNHLDLRCPLCRTEFSFEPGPAAQALKSMFIDIIHSSEMPFHRYAYDTYHCPYSGKGTIYFAQVQSESITKGKSSSRKTGSYFGNPIKVADSDDVREKIIVVYTDVKLIDIFHSLRVNCPLAEHLFHDELISINDIDVTHMRWFQVNKMLRQTSGNNNIRKFTISRQELVQFHNYDIEDNLNDETRTAPDSIVDFDYFSMEQYEVDYHNDPDRYDYYALE</sequence>
<protein>
    <recommendedName>
        <fullName evidence="3">RING-type domain-containing protein</fullName>
    </recommendedName>
</protein>
<keyword evidence="1" id="KW-0862">Zinc</keyword>
<gene>
    <name evidence="4" type="ORF">CTEN210_12675</name>
</gene>
<dbReference type="AlphaFoldDB" id="A0AAD3D1W4"/>
<dbReference type="Gene3D" id="3.30.40.10">
    <property type="entry name" value="Zinc/RING finger domain, C3HC4 (zinc finger)"/>
    <property type="match status" value="1"/>
</dbReference>
<dbReference type="EMBL" id="BLLK01000051">
    <property type="protein sequence ID" value="GFH56199.1"/>
    <property type="molecule type" value="Genomic_DNA"/>
</dbReference>
<organism evidence="4 5">
    <name type="scientific">Chaetoceros tenuissimus</name>
    <dbReference type="NCBI Taxonomy" id="426638"/>
    <lineage>
        <taxon>Eukaryota</taxon>
        <taxon>Sar</taxon>
        <taxon>Stramenopiles</taxon>
        <taxon>Ochrophyta</taxon>
        <taxon>Bacillariophyta</taxon>
        <taxon>Coscinodiscophyceae</taxon>
        <taxon>Chaetocerotophycidae</taxon>
        <taxon>Chaetocerotales</taxon>
        <taxon>Chaetocerotaceae</taxon>
        <taxon>Chaetoceros</taxon>
    </lineage>
</organism>
<feature type="domain" description="RING-type" evidence="3">
    <location>
        <begin position="68"/>
        <end position="117"/>
    </location>
</feature>
<dbReference type="InterPro" id="IPR001841">
    <property type="entry name" value="Znf_RING"/>
</dbReference>
<comment type="caution">
    <text evidence="4">The sequence shown here is derived from an EMBL/GenBank/DDBJ whole genome shotgun (WGS) entry which is preliminary data.</text>
</comment>
<dbReference type="GO" id="GO:0008270">
    <property type="term" value="F:zinc ion binding"/>
    <property type="evidence" value="ECO:0007669"/>
    <property type="project" value="UniProtKB-KW"/>
</dbReference>
<evidence type="ECO:0000256" key="2">
    <source>
        <dbReference type="SAM" id="MobiDB-lite"/>
    </source>
</evidence>
<evidence type="ECO:0000256" key="1">
    <source>
        <dbReference type="PROSITE-ProRule" id="PRU00175"/>
    </source>
</evidence>
<dbReference type="Pfam" id="PF13639">
    <property type="entry name" value="zf-RING_2"/>
    <property type="match status" value="1"/>
</dbReference>
<accession>A0AAD3D1W4</accession>
<dbReference type="SUPFAM" id="SSF57850">
    <property type="entry name" value="RING/U-box"/>
    <property type="match status" value="1"/>
</dbReference>
<name>A0AAD3D1W4_9STRA</name>